<dbReference type="Pfam" id="PF14106">
    <property type="entry name" value="DUF4279"/>
    <property type="match status" value="1"/>
</dbReference>
<evidence type="ECO:0000313" key="2">
    <source>
        <dbReference type="Proteomes" id="UP001576776"/>
    </source>
</evidence>
<dbReference type="Proteomes" id="UP001576776">
    <property type="component" value="Unassembled WGS sequence"/>
</dbReference>
<dbReference type="InterPro" id="IPR025459">
    <property type="entry name" value="DUF4279"/>
</dbReference>
<evidence type="ECO:0000313" key="1">
    <source>
        <dbReference type="EMBL" id="MFB2934525.1"/>
    </source>
</evidence>
<sequence length="135" mass="15604">MESEIYAYFALTKFDFEPEEITAKVGIIPDQTWRVGDLITPRGTIRKKHNGWRLNSKLDKSAELEDHIKSVLEQLQAGWLPLVELSSQYYAEIAGVIYYWSGSVPAIHFDKHIMQQVAELNAEIDVDFYVLERND</sequence>
<gene>
    <name evidence="1" type="ORF">ACE1B6_04545</name>
</gene>
<reference evidence="1 2" key="1">
    <citation type="submission" date="2024-09" db="EMBL/GenBank/DDBJ databases">
        <title>Floridaenema gen nov. (Aerosakkonemataceae, Aerosakkonematales ord. nov., Cyanobacteria) from benthic tropical and subtropical fresh waters, with the description of four new species.</title>
        <authorList>
            <person name="Moretto J.A."/>
            <person name="Berthold D.E."/>
            <person name="Lefler F.W."/>
            <person name="Huang I.-S."/>
            <person name="Laughinghouse H. IV."/>
        </authorList>
    </citation>
    <scope>NUCLEOTIDE SEQUENCE [LARGE SCALE GENOMIC DNA]</scope>
    <source>
        <strain evidence="1 2">BLCC-F154</strain>
    </source>
</reference>
<proteinExistence type="predicted"/>
<protein>
    <submittedName>
        <fullName evidence="1">DUF4279 domain-containing protein</fullName>
    </submittedName>
</protein>
<accession>A0ABV4Y6U5</accession>
<organism evidence="1 2">
    <name type="scientific">Floridaenema fluviatile BLCC-F154</name>
    <dbReference type="NCBI Taxonomy" id="3153640"/>
    <lineage>
        <taxon>Bacteria</taxon>
        <taxon>Bacillati</taxon>
        <taxon>Cyanobacteriota</taxon>
        <taxon>Cyanophyceae</taxon>
        <taxon>Oscillatoriophycideae</taxon>
        <taxon>Aerosakkonematales</taxon>
        <taxon>Aerosakkonemataceae</taxon>
        <taxon>Floridanema</taxon>
        <taxon>Floridanema fluviatile</taxon>
    </lineage>
</organism>
<keyword evidence="2" id="KW-1185">Reference proteome</keyword>
<dbReference type="RefSeq" id="WP_413256053.1">
    <property type="nucleotide sequence ID" value="NZ_JBHFNS010000019.1"/>
</dbReference>
<dbReference type="EMBL" id="JBHFNS010000019">
    <property type="protein sequence ID" value="MFB2934525.1"/>
    <property type="molecule type" value="Genomic_DNA"/>
</dbReference>
<name>A0ABV4Y6U5_9CYAN</name>
<comment type="caution">
    <text evidence="1">The sequence shown here is derived from an EMBL/GenBank/DDBJ whole genome shotgun (WGS) entry which is preliminary data.</text>
</comment>